<dbReference type="Proteomes" id="UP001295423">
    <property type="component" value="Unassembled WGS sequence"/>
</dbReference>
<keyword evidence="1" id="KW-1133">Transmembrane helix</keyword>
<reference evidence="2" key="1">
    <citation type="submission" date="2023-08" db="EMBL/GenBank/DDBJ databases">
        <authorList>
            <person name="Audoor S."/>
            <person name="Bilcke G."/>
        </authorList>
    </citation>
    <scope>NUCLEOTIDE SEQUENCE</scope>
</reference>
<proteinExistence type="predicted"/>
<organism evidence="2 3">
    <name type="scientific">Cylindrotheca closterium</name>
    <dbReference type="NCBI Taxonomy" id="2856"/>
    <lineage>
        <taxon>Eukaryota</taxon>
        <taxon>Sar</taxon>
        <taxon>Stramenopiles</taxon>
        <taxon>Ochrophyta</taxon>
        <taxon>Bacillariophyta</taxon>
        <taxon>Bacillariophyceae</taxon>
        <taxon>Bacillariophycidae</taxon>
        <taxon>Bacillariales</taxon>
        <taxon>Bacillariaceae</taxon>
        <taxon>Cylindrotheca</taxon>
    </lineage>
</organism>
<keyword evidence="3" id="KW-1185">Reference proteome</keyword>
<evidence type="ECO:0000313" key="3">
    <source>
        <dbReference type="Proteomes" id="UP001295423"/>
    </source>
</evidence>
<feature type="transmembrane region" description="Helical" evidence="1">
    <location>
        <begin position="46"/>
        <end position="66"/>
    </location>
</feature>
<accession>A0AAD2G116</accession>
<dbReference type="EMBL" id="CAKOGP040002001">
    <property type="protein sequence ID" value="CAJ1959468.1"/>
    <property type="molecule type" value="Genomic_DNA"/>
</dbReference>
<protein>
    <submittedName>
        <fullName evidence="2">Uncharacterized protein</fullName>
    </submittedName>
</protein>
<sequence length="74" mass="8284">MQTVSSLQRNAEMQTLSHGAPLFAVRASLGFFCSVYETWKSIILPALQILVIILLALQIFVVKVTLGDFENSKW</sequence>
<keyword evidence="1" id="KW-0812">Transmembrane</keyword>
<comment type="caution">
    <text evidence="2">The sequence shown here is derived from an EMBL/GenBank/DDBJ whole genome shotgun (WGS) entry which is preliminary data.</text>
</comment>
<dbReference type="AlphaFoldDB" id="A0AAD2G116"/>
<evidence type="ECO:0000313" key="2">
    <source>
        <dbReference type="EMBL" id="CAJ1959468.1"/>
    </source>
</evidence>
<evidence type="ECO:0000256" key="1">
    <source>
        <dbReference type="SAM" id="Phobius"/>
    </source>
</evidence>
<name>A0AAD2G116_9STRA</name>
<gene>
    <name evidence="2" type="ORF">CYCCA115_LOCUS17890</name>
</gene>
<keyword evidence="1" id="KW-0472">Membrane</keyword>